<name>A0A6J4TIB9_9BACT</name>
<reference evidence="1" key="1">
    <citation type="submission" date="2020-02" db="EMBL/GenBank/DDBJ databases">
        <authorList>
            <person name="Meier V. D."/>
        </authorList>
    </citation>
    <scope>NUCLEOTIDE SEQUENCE</scope>
    <source>
        <strain evidence="1">AVDCRST_MAG96</strain>
    </source>
</reference>
<dbReference type="AlphaFoldDB" id="A0A6J4TIB9"/>
<proteinExistence type="predicted"/>
<accession>A0A6J4TIB9</accession>
<evidence type="ECO:0000313" key="1">
    <source>
        <dbReference type="EMBL" id="CAA9524070.1"/>
    </source>
</evidence>
<gene>
    <name evidence="1" type="ORF">AVDCRST_MAG96-3089</name>
</gene>
<protein>
    <submittedName>
        <fullName evidence="1">Uncharacterized protein</fullName>
    </submittedName>
</protein>
<organism evidence="1">
    <name type="scientific">uncultured Segetibacter sp</name>
    <dbReference type="NCBI Taxonomy" id="481133"/>
    <lineage>
        <taxon>Bacteria</taxon>
        <taxon>Pseudomonadati</taxon>
        <taxon>Bacteroidota</taxon>
        <taxon>Chitinophagia</taxon>
        <taxon>Chitinophagales</taxon>
        <taxon>Chitinophagaceae</taxon>
        <taxon>Segetibacter</taxon>
        <taxon>environmental samples</taxon>
    </lineage>
</organism>
<sequence>MNYFCYAQASDGYSKKIDSLQAEYFTKELVLNTEESEQFWPVYNNYKNEIRTVRKENETDPIALEEKILNIRKKYKYDFKKILVDENRANKVYVLEKSFREMRRNEILDRQSKDEGTKDEDN</sequence>
<dbReference type="EMBL" id="CADCVN010001214">
    <property type="protein sequence ID" value="CAA9524070.1"/>
    <property type="molecule type" value="Genomic_DNA"/>
</dbReference>